<protein>
    <submittedName>
        <fullName evidence="3">Uncharacterized protein</fullName>
    </submittedName>
</protein>
<feature type="signal peptide" evidence="1">
    <location>
        <begin position="1"/>
        <end position="21"/>
    </location>
</feature>
<evidence type="ECO:0000256" key="1">
    <source>
        <dbReference type="SAM" id="SignalP"/>
    </source>
</evidence>
<evidence type="ECO:0000313" key="2">
    <source>
        <dbReference type="Proteomes" id="UP000887565"/>
    </source>
</evidence>
<name>A0A915JAR6_ROMCU</name>
<keyword evidence="1" id="KW-0732">Signal</keyword>
<dbReference type="AlphaFoldDB" id="A0A915JAR6"/>
<evidence type="ECO:0000313" key="3">
    <source>
        <dbReference type="WBParaSite" id="nRc.2.0.1.t23247-RA"/>
    </source>
</evidence>
<sequence>MAIECLQQSWLLCFLIGSVDKYWLLCGSDLDFSCIEDATSFGNGISQLLDVCETFPLLADC</sequence>
<dbReference type="WBParaSite" id="nRc.2.0.1.t23247-RA">
    <property type="protein sequence ID" value="nRc.2.0.1.t23247-RA"/>
    <property type="gene ID" value="nRc.2.0.1.g23247"/>
</dbReference>
<reference evidence="3" key="1">
    <citation type="submission" date="2022-11" db="UniProtKB">
        <authorList>
            <consortium name="WormBaseParasite"/>
        </authorList>
    </citation>
    <scope>IDENTIFICATION</scope>
</reference>
<feature type="chain" id="PRO_5037849295" evidence="1">
    <location>
        <begin position="22"/>
        <end position="61"/>
    </location>
</feature>
<proteinExistence type="predicted"/>
<accession>A0A915JAR6</accession>
<keyword evidence="2" id="KW-1185">Reference proteome</keyword>
<dbReference type="Proteomes" id="UP000887565">
    <property type="component" value="Unplaced"/>
</dbReference>
<organism evidence="2 3">
    <name type="scientific">Romanomermis culicivorax</name>
    <name type="common">Nematode worm</name>
    <dbReference type="NCBI Taxonomy" id="13658"/>
    <lineage>
        <taxon>Eukaryota</taxon>
        <taxon>Metazoa</taxon>
        <taxon>Ecdysozoa</taxon>
        <taxon>Nematoda</taxon>
        <taxon>Enoplea</taxon>
        <taxon>Dorylaimia</taxon>
        <taxon>Mermithida</taxon>
        <taxon>Mermithoidea</taxon>
        <taxon>Mermithidae</taxon>
        <taxon>Romanomermis</taxon>
    </lineage>
</organism>